<comment type="caution">
    <text evidence="2">The sequence shown here is derived from an EMBL/GenBank/DDBJ whole genome shotgun (WGS) entry which is preliminary data.</text>
</comment>
<dbReference type="EMBL" id="JBHDIY010000002">
    <property type="protein sequence ID" value="MFL4469478.1"/>
    <property type="molecule type" value="Genomic_DNA"/>
</dbReference>
<evidence type="ECO:0000313" key="3">
    <source>
        <dbReference type="Proteomes" id="UP001627408"/>
    </source>
</evidence>
<keyword evidence="3" id="KW-1185">Reference proteome</keyword>
<gene>
    <name evidence="2" type="ORF">ACERZ8_06200</name>
</gene>
<proteinExistence type="predicted"/>
<dbReference type="Proteomes" id="UP001627408">
    <property type="component" value="Unassembled WGS sequence"/>
</dbReference>
<name>A0ABW8UQT4_9RHOB</name>
<accession>A0ABW8UQT4</accession>
<organism evidence="2 3">
    <name type="scientific">Tateyamaria armeniaca</name>
    <dbReference type="NCBI Taxonomy" id="2518930"/>
    <lineage>
        <taxon>Bacteria</taxon>
        <taxon>Pseudomonadati</taxon>
        <taxon>Pseudomonadota</taxon>
        <taxon>Alphaproteobacteria</taxon>
        <taxon>Rhodobacterales</taxon>
        <taxon>Roseobacteraceae</taxon>
        <taxon>Tateyamaria</taxon>
    </lineage>
</organism>
<evidence type="ECO:0008006" key="4">
    <source>
        <dbReference type="Google" id="ProtNLM"/>
    </source>
</evidence>
<protein>
    <recommendedName>
        <fullName evidence="4">Flagellar FliJ protein</fullName>
    </recommendedName>
</protein>
<feature type="region of interest" description="Disordered" evidence="1">
    <location>
        <begin position="109"/>
        <end position="136"/>
    </location>
</feature>
<dbReference type="RefSeq" id="WP_407591323.1">
    <property type="nucleotide sequence ID" value="NZ_JBHDIY010000002.1"/>
</dbReference>
<evidence type="ECO:0000256" key="1">
    <source>
        <dbReference type="SAM" id="MobiDB-lite"/>
    </source>
</evidence>
<sequence>MDLDQLKKLSSLKFEKSQQALSGLLRRENELRAELARMREYARTTQAQDPSHAQMRAVGADIIWLKWVGKVQRELNISLAGVLAQKETLMARHRQANGRKIVAEALANEDAATRRDTKSKSQLHSAMDHSVFGKPD</sequence>
<evidence type="ECO:0000313" key="2">
    <source>
        <dbReference type="EMBL" id="MFL4469478.1"/>
    </source>
</evidence>
<reference evidence="2 3" key="1">
    <citation type="submission" date="2024-08" db="EMBL/GenBank/DDBJ databases">
        <title>Tateyamaria sp. nov., isolated from marine algae.</title>
        <authorList>
            <person name="Choi B.J."/>
            <person name="Kim J.M."/>
            <person name="Lee J.K."/>
            <person name="Choi D.G."/>
            <person name="Bayburt H."/>
            <person name="Baek J.H."/>
            <person name="Han D.M."/>
            <person name="Jeon C.O."/>
        </authorList>
    </citation>
    <scope>NUCLEOTIDE SEQUENCE [LARGE SCALE GENOMIC DNA]</scope>
    <source>
        <strain evidence="2 3">KMU-156</strain>
    </source>
</reference>